<reference evidence="1" key="1">
    <citation type="journal article" date="2015" name="Nature">
        <title>Complex archaea that bridge the gap between prokaryotes and eukaryotes.</title>
        <authorList>
            <person name="Spang A."/>
            <person name="Saw J.H."/>
            <person name="Jorgensen S.L."/>
            <person name="Zaremba-Niedzwiedzka K."/>
            <person name="Martijn J."/>
            <person name="Lind A.E."/>
            <person name="van Eijk R."/>
            <person name="Schleper C."/>
            <person name="Guy L."/>
            <person name="Ettema T.J."/>
        </authorList>
    </citation>
    <scope>NUCLEOTIDE SEQUENCE</scope>
</reference>
<organism evidence="1">
    <name type="scientific">marine sediment metagenome</name>
    <dbReference type="NCBI Taxonomy" id="412755"/>
    <lineage>
        <taxon>unclassified sequences</taxon>
        <taxon>metagenomes</taxon>
        <taxon>ecological metagenomes</taxon>
    </lineage>
</organism>
<protein>
    <submittedName>
        <fullName evidence="1">Uncharacterized protein</fullName>
    </submittedName>
</protein>
<evidence type="ECO:0000313" key="1">
    <source>
        <dbReference type="EMBL" id="KKM64195.1"/>
    </source>
</evidence>
<dbReference type="AlphaFoldDB" id="A0A0F9LIP8"/>
<name>A0A0F9LIP8_9ZZZZ</name>
<accession>A0A0F9LIP8</accession>
<dbReference type="EMBL" id="LAZR01010948">
    <property type="protein sequence ID" value="KKM64195.1"/>
    <property type="molecule type" value="Genomic_DNA"/>
</dbReference>
<gene>
    <name evidence="1" type="ORF">LCGC14_1503780</name>
</gene>
<proteinExistence type="predicted"/>
<comment type="caution">
    <text evidence="1">The sequence shown here is derived from an EMBL/GenBank/DDBJ whole genome shotgun (WGS) entry which is preliminary data.</text>
</comment>
<sequence length="95" mass="10881">MGYEKWGFDGRPLRGIGKQAVMKAGMQHSNVVGGLSGEVAAFRRFELVSITVEAQGDPYVLYNRWQQIVYQWPDEYIPDFVEVREVCDRLQGGQR</sequence>